<dbReference type="GO" id="GO:0061503">
    <property type="term" value="F:tRNA threonylcarbamoyladenosine dehydratase"/>
    <property type="evidence" value="ECO:0007669"/>
    <property type="project" value="TreeGrafter"/>
</dbReference>
<keyword evidence="8" id="KW-1133">Transmembrane helix</keyword>
<evidence type="ECO:0000256" key="3">
    <source>
        <dbReference type="ARBA" id="ARBA00022598"/>
    </source>
</evidence>
<dbReference type="GO" id="GO:0005741">
    <property type="term" value="C:mitochondrial outer membrane"/>
    <property type="evidence" value="ECO:0007669"/>
    <property type="project" value="UniProtKB-SubCell"/>
</dbReference>
<keyword evidence="7" id="KW-0067">ATP-binding</keyword>
<evidence type="ECO:0000256" key="7">
    <source>
        <dbReference type="ARBA" id="ARBA00022840"/>
    </source>
</evidence>
<accession>A0A5C6TK69</accession>
<comment type="function">
    <text evidence="11">Catalyzes the ATP-dependent dehydration of threonylcarbamoyladenosine at position 37 (t(6)A37) to form cyclic t(6)A37 (ct(6)A37) in tRNAs that read codons beginning with adenine.</text>
</comment>
<feature type="domain" description="THIF-type NAD/FAD binding fold" evidence="12">
    <location>
        <begin position="119"/>
        <end position="375"/>
    </location>
</feature>
<evidence type="ECO:0000256" key="10">
    <source>
        <dbReference type="ARBA" id="ARBA00023136"/>
    </source>
</evidence>
<dbReference type="SUPFAM" id="SSF69572">
    <property type="entry name" value="Activating enzymes of the ubiquitin-like proteins"/>
    <property type="match status" value="1"/>
</dbReference>
<dbReference type="GO" id="GO:0061504">
    <property type="term" value="P:cyclic threonylcarbamoyladenosine biosynthetic process"/>
    <property type="evidence" value="ECO:0007669"/>
    <property type="project" value="TreeGrafter"/>
</dbReference>
<evidence type="ECO:0000256" key="6">
    <source>
        <dbReference type="ARBA" id="ARBA00022787"/>
    </source>
</evidence>
<comment type="similarity">
    <text evidence="2">Belongs to the HesA/MoeB/ThiF family.</text>
</comment>
<protein>
    <recommendedName>
        <fullName evidence="12">THIF-type NAD/FAD binding fold domain-containing protein</fullName>
    </recommendedName>
</protein>
<dbReference type="EMBL" id="VMNF01000003">
    <property type="protein sequence ID" value="TXC10879.1"/>
    <property type="molecule type" value="Genomic_DNA"/>
</dbReference>
<evidence type="ECO:0000256" key="9">
    <source>
        <dbReference type="ARBA" id="ARBA00023128"/>
    </source>
</evidence>
<reference evidence="13 14" key="1">
    <citation type="submission" date="2019-07" db="EMBL/GenBank/DDBJ databases">
        <title>The First High-Quality Draft Genome Sequence of the Causal Agent of the Current Panama Disease Epidemic.</title>
        <authorList>
            <person name="Warmington R.J."/>
            <person name="Kay W."/>
            <person name="Jeffries A."/>
            <person name="Bebber D."/>
            <person name="Moore K."/>
            <person name="Studholme D.J."/>
        </authorList>
    </citation>
    <scope>NUCLEOTIDE SEQUENCE [LARGE SCALE GENOMIC DNA]</scope>
    <source>
        <strain evidence="13 14">TR4</strain>
    </source>
</reference>
<evidence type="ECO:0000313" key="13">
    <source>
        <dbReference type="EMBL" id="TXC10879.1"/>
    </source>
</evidence>
<evidence type="ECO:0000256" key="8">
    <source>
        <dbReference type="ARBA" id="ARBA00022989"/>
    </source>
</evidence>
<comment type="caution">
    <text evidence="13">The sequence shown here is derived from an EMBL/GenBank/DDBJ whole genome shotgun (WGS) entry which is preliminary data.</text>
</comment>
<evidence type="ECO:0000256" key="5">
    <source>
        <dbReference type="ARBA" id="ARBA00022741"/>
    </source>
</evidence>
<keyword evidence="4" id="KW-0812">Transmembrane</keyword>
<evidence type="ECO:0000259" key="12">
    <source>
        <dbReference type="Pfam" id="PF00899"/>
    </source>
</evidence>
<dbReference type="PANTHER" id="PTHR43267">
    <property type="entry name" value="TRNA THREONYLCARBAMOYLADENOSINE DEHYDRATASE"/>
    <property type="match status" value="1"/>
</dbReference>
<dbReference type="FunFam" id="3.40.50.720:FF:000125">
    <property type="entry name" value="tRNA threonylcarbamoyladenosine dehydratase 2-like"/>
    <property type="match status" value="1"/>
</dbReference>
<keyword evidence="3" id="KW-0436">Ligase</keyword>
<evidence type="ECO:0000256" key="1">
    <source>
        <dbReference type="ARBA" id="ARBA00004374"/>
    </source>
</evidence>
<evidence type="ECO:0000256" key="2">
    <source>
        <dbReference type="ARBA" id="ARBA00009919"/>
    </source>
</evidence>
<dbReference type="InterPro" id="IPR000594">
    <property type="entry name" value="ThiF_NAD_FAD-bd"/>
</dbReference>
<evidence type="ECO:0000256" key="4">
    <source>
        <dbReference type="ARBA" id="ARBA00022692"/>
    </source>
</evidence>
<keyword evidence="10" id="KW-0472">Membrane</keyword>
<dbReference type="PANTHER" id="PTHR43267:SF2">
    <property type="entry name" value="TRNA THREONYLCARBAMOYLADENOSINE DEHYDRATASE 1-RELATED"/>
    <property type="match status" value="1"/>
</dbReference>
<evidence type="ECO:0000256" key="11">
    <source>
        <dbReference type="ARBA" id="ARBA00060084"/>
    </source>
</evidence>
<proteinExistence type="inferred from homology"/>
<dbReference type="InterPro" id="IPR035985">
    <property type="entry name" value="Ubiquitin-activating_enz"/>
</dbReference>
<dbReference type="GO" id="GO:0008641">
    <property type="term" value="F:ubiquitin-like modifier activating enzyme activity"/>
    <property type="evidence" value="ECO:0007669"/>
    <property type="project" value="InterPro"/>
</dbReference>
<evidence type="ECO:0000313" key="14">
    <source>
        <dbReference type="Proteomes" id="UP000321331"/>
    </source>
</evidence>
<keyword evidence="6" id="KW-1000">Mitochondrion outer membrane</keyword>
<keyword evidence="9" id="KW-0496">Mitochondrion</keyword>
<organism evidence="13 14">
    <name type="scientific">Fusarium oxysporum f. sp. cubense</name>
    <dbReference type="NCBI Taxonomy" id="61366"/>
    <lineage>
        <taxon>Eukaryota</taxon>
        <taxon>Fungi</taxon>
        <taxon>Dikarya</taxon>
        <taxon>Ascomycota</taxon>
        <taxon>Pezizomycotina</taxon>
        <taxon>Sordariomycetes</taxon>
        <taxon>Hypocreomycetidae</taxon>
        <taxon>Hypocreales</taxon>
        <taxon>Nectriaceae</taxon>
        <taxon>Fusarium</taxon>
        <taxon>Fusarium oxysporum species complex</taxon>
    </lineage>
</organism>
<dbReference type="Proteomes" id="UP000321331">
    <property type="component" value="Unassembled WGS sequence"/>
</dbReference>
<dbReference type="Pfam" id="PF00899">
    <property type="entry name" value="ThiF"/>
    <property type="match status" value="1"/>
</dbReference>
<gene>
    <name evidence="13" type="ORF">FocTR4_00007283</name>
</gene>
<keyword evidence="5" id="KW-0547">Nucleotide-binding</keyword>
<sequence>MSSFLSSDTFSNPRFQLFAAAVFSAATTASLLLGYQALEREERVHELKSSIPAADPNVQPVLTSNLLHQTAFTDLLQLNNFGGSSAPPVDKEDARNQALARRAQTGDFDEELILEQLARNRVFLTDEGLDKLRNSFVIVVGCGGVGSHCTAALARSGVSKIRLIDFDQVTLSSLNRHAVATLADVGIPKVQCLEKRLIAIAPWVKFDLRQEQFNEGVAERLLRPWSEDGRAPDFVIDAIDNIETKVSLLEYCYKNNLPVISAMGAGCKSDPTRIIVGDIGASKDDGLSRATRRKLKLKGITSGIPVVYSTETSGAGKAELLPLPEEEFQKGSVGDLAAMPNFRVRILPVLGTMPAIFGLTVANHVILSITGYPLDYVPAKGREKMYEGMLATLQSYEEKLARLGNEGDQIGLKVPITVGDVAFLSEELYHGRSAITGIPTKLVLIRWQKPSGSSITTLGEGKSIQKCSTLKLHDLVLMTKDEATRHEKEIFKGGKSLEDVYDAETLARVEEKRKTAEKYEAFRS</sequence>
<dbReference type="InterPro" id="IPR045886">
    <property type="entry name" value="ThiF/MoeB/HesA"/>
</dbReference>
<dbReference type="AlphaFoldDB" id="A0A5C6TK69"/>
<dbReference type="GO" id="GO:0005524">
    <property type="term" value="F:ATP binding"/>
    <property type="evidence" value="ECO:0007669"/>
    <property type="project" value="UniProtKB-KW"/>
</dbReference>
<comment type="subcellular location">
    <subcellularLocation>
        <location evidence="1">Mitochondrion outer membrane</location>
        <topology evidence="1">Multi-pass membrane protein</topology>
    </subcellularLocation>
</comment>
<name>A0A5C6TK69_FUSOC</name>
<dbReference type="CDD" id="cd00755">
    <property type="entry name" value="YgdL_like"/>
    <property type="match status" value="1"/>
</dbReference>
<dbReference type="Gene3D" id="3.40.50.720">
    <property type="entry name" value="NAD(P)-binding Rossmann-like Domain"/>
    <property type="match status" value="1"/>
</dbReference>